<dbReference type="AlphaFoldDB" id="A0A399IMJ0"/>
<evidence type="ECO:0000313" key="2">
    <source>
        <dbReference type="Proteomes" id="UP000265930"/>
    </source>
</evidence>
<dbReference type="Proteomes" id="UP000265930">
    <property type="component" value="Unassembled WGS sequence"/>
</dbReference>
<evidence type="ECO:0000313" key="1">
    <source>
        <dbReference type="EMBL" id="RII34328.1"/>
    </source>
</evidence>
<comment type="caution">
    <text evidence="1">The sequence shown here is derived from an EMBL/GenBank/DDBJ whole genome shotgun (WGS) entry which is preliminary data.</text>
</comment>
<organism evidence="1 2">
    <name type="scientific">Clostridium chromiireducens</name>
    <dbReference type="NCBI Taxonomy" id="225345"/>
    <lineage>
        <taxon>Bacteria</taxon>
        <taxon>Bacillati</taxon>
        <taxon>Bacillota</taxon>
        <taxon>Clostridia</taxon>
        <taxon>Eubacteriales</taxon>
        <taxon>Clostridiaceae</taxon>
        <taxon>Clostridium</taxon>
    </lineage>
</organism>
<dbReference type="RefSeq" id="WP_119367095.1">
    <property type="nucleotide sequence ID" value="NZ_QXDJ01000003.1"/>
</dbReference>
<proteinExistence type="predicted"/>
<gene>
    <name evidence="1" type="ORF">D2A34_14380</name>
</gene>
<dbReference type="EMBL" id="QXDJ01000003">
    <property type="protein sequence ID" value="RII34328.1"/>
    <property type="molecule type" value="Genomic_DNA"/>
</dbReference>
<protein>
    <submittedName>
        <fullName evidence="1">Uncharacterized protein</fullName>
    </submittedName>
</protein>
<accession>A0A399IMJ0</accession>
<reference evidence="1 2" key="1">
    <citation type="submission" date="2018-08" db="EMBL/GenBank/DDBJ databases">
        <title>Genome of Clostridium chromiireducens C1, DSM12136.</title>
        <authorList>
            <person name="Xing M."/>
            <person name="Wei Y."/>
            <person name="Ang E.L."/>
            <person name="Zhao H."/>
            <person name="Zhang Y."/>
        </authorList>
    </citation>
    <scope>NUCLEOTIDE SEQUENCE [LARGE SCALE GENOMIC DNA]</scope>
    <source>
        <strain evidence="1 2">C1</strain>
    </source>
</reference>
<name>A0A399IMJ0_9CLOT</name>
<sequence length="80" mass="9363">MWYKIGICNNDLVSSEEIIVAPKEMKKIGEFLAWTSKNPSINFGDGIVYQRKDIKKIDIEIMSDSEYKKYKEKKKDDNNV</sequence>